<name>A0A815UDW9_9BILA</name>
<accession>A0A815UDW9</accession>
<evidence type="ECO:0000313" key="1">
    <source>
        <dbReference type="EMBL" id="CAF1087542.1"/>
    </source>
</evidence>
<dbReference type="OrthoDB" id="10389441at2759"/>
<dbReference type="EMBL" id="CAJNOM010000597">
    <property type="protein sequence ID" value="CAF1516312.1"/>
    <property type="molecule type" value="Genomic_DNA"/>
</dbReference>
<evidence type="ECO:0000313" key="3">
    <source>
        <dbReference type="EMBL" id="CAF1516312.1"/>
    </source>
</evidence>
<gene>
    <name evidence="2" type="ORF">BJG266_LOCUS23881</name>
    <name evidence="1" type="ORF">JYZ213_LOCUS20652</name>
    <name evidence="4" type="ORF">OKA104_LOCUS35183</name>
    <name evidence="5" type="ORF">OXD698_LOCUS38553</name>
    <name evidence="3" type="ORF">QVE165_LOCUS44471</name>
</gene>
<dbReference type="AlphaFoldDB" id="A0A815UDW9"/>
<dbReference type="EMBL" id="CAJOAZ010007315">
    <property type="protein sequence ID" value="CAF4159934.1"/>
    <property type="molecule type" value="Genomic_DNA"/>
</dbReference>
<dbReference type="Proteomes" id="UP000663844">
    <property type="component" value="Unassembled WGS sequence"/>
</dbReference>
<evidence type="ECO:0000313" key="4">
    <source>
        <dbReference type="EMBL" id="CAF4091817.1"/>
    </source>
</evidence>
<reference evidence="3" key="1">
    <citation type="submission" date="2021-02" db="EMBL/GenBank/DDBJ databases">
        <authorList>
            <person name="Nowell W R."/>
        </authorList>
    </citation>
    <scope>NUCLEOTIDE SEQUENCE</scope>
</reference>
<dbReference type="EMBL" id="CAJNOI010000164">
    <property type="protein sequence ID" value="CAF1147179.1"/>
    <property type="molecule type" value="Genomic_DNA"/>
</dbReference>
<evidence type="ECO:0000313" key="2">
    <source>
        <dbReference type="EMBL" id="CAF1147179.1"/>
    </source>
</evidence>
<dbReference type="EMBL" id="CAJNOG010000219">
    <property type="protein sequence ID" value="CAF1087542.1"/>
    <property type="molecule type" value="Genomic_DNA"/>
</dbReference>
<proteinExistence type="predicted"/>
<organism evidence="3 6">
    <name type="scientific">Adineta steineri</name>
    <dbReference type="NCBI Taxonomy" id="433720"/>
    <lineage>
        <taxon>Eukaryota</taxon>
        <taxon>Metazoa</taxon>
        <taxon>Spiralia</taxon>
        <taxon>Gnathifera</taxon>
        <taxon>Rotifera</taxon>
        <taxon>Eurotatoria</taxon>
        <taxon>Bdelloidea</taxon>
        <taxon>Adinetida</taxon>
        <taxon>Adinetidae</taxon>
        <taxon>Adineta</taxon>
    </lineage>
</organism>
<dbReference type="EMBL" id="CAJOAY010005014">
    <property type="protein sequence ID" value="CAF4091817.1"/>
    <property type="molecule type" value="Genomic_DNA"/>
</dbReference>
<evidence type="ECO:0000313" key="5">
    <source>
        <dbReference type="EMBL" id="CAF4159934.1"/>
    </source>
</evidence>
<dbReference type="Proteomes" id="UP000663881">
    <property type="component" value="Unassembled WGS sequence"/>
</dbReference>
<keyword evidence="6" id="KW-1185">Reference proteome</keyword>
<protein>
    <submittedName>
        <fullName evidence="3">Uncharacterized protein</fullName>
    </submittedName>
</protein>
<sequence>MYFDTIFEIQYNCQIFSFCHLAVCADICPSNRTSDITSTCGHTCITDASIGSQHVGSTGTCGINSTYCAGGTYTITRNTYSGVNFDCSAYYGCGSYGCCTGIGPSSSTNVYCIKCN</sequence>
<dbReference type="Proteomes" id="UP000663877">
    <property type="component" value="Unassembled WGS sequence"/>
</dbReference>
<evidence type="ECO:0000313" key="6">
    <source>
        <dbReference type="Proteomes" id="UP000663832"/>
    </source>
</evidence>
<dbReference type="Proteomes" id="UP000663832">
    <property type="component" value="Unassembled WGS sequence"/>
</dbReference>
<dbReference type="Proteomes" id="UP000663845">
    <property type="component" value="Unassembled WGS sequence"/>
</dbReference>
<comment type="caution">
    <text evidence="3">The sequence shown here is derived from an EMBL/GenBank/DDBJ whole genome shotgun (WGS) entry which is preliminary data.</text>
</comment>